<evidence type="ECO:0000313" key="8">
    <source>
        <dbReference type="Proteomes" id="UP001560573"/>
    </source>
</evidence>
<evidence type="ECO:0000259" key="5">
    <source>
        <dbReference type="Pfam" id="PF04542"/>
    </source>
</evidence>
<dbReference type="InterPro" id="IPR013324">
    <property type="entry name" value="RNA_pol_sigma_r3/r4-like"/>
</dbReference>
<dbReference type="PANTHER" id="PTHR43133">
    <property type="entry name" value="RNA POLYMERASE ECF-TYPE SIGMA FACTO"/>
    <property type="match status" value="1"/>
</dbReference>
<evidence type="ECO:0000256" key="1">
    <source>
        <dbReference type="ARBA" id="ARBA00010641"/>
    </source>
</evidence>
<dbReference type="Gene3D" id="1.10.1740.10">
    <property type="match status" value="1"/>
</dbReference>
<dbReference type="Proteomes" id="UP001560573">
    <property type="component" value="Unassembled WGS sequence"/>
</dbReference>
<feature type="domain" description="RNA polymerase sigma-70 region 2" evidence="5">
    <location>
        <begin position="41"/>
        <end position="106"/>
    </location>
</feature>
<keyword evidence="4" id="KW-0804">Transcription</keyword>
<dbReference type="InterPro" id="IPR036388">
    <property type="entry name" value="WH-like_DNA-bd_sf"/>
</dbReference>
<evidence type="ECO:0000256" key="2">
    <source>
        <dbReference type="ARBA" id="ARBA00023015"/>
    </source>
</evidence>
<gene>
    <name evidence="7" type="ORF">QTN47_11930</name>
</gene>
<dbReference type="RefSeq" id="WP_369329620.1">
    <property type="nucleotide sequence ID" value="NZ_JAULBC010000003.1"/>
</dbReference>
<dbReference type="InterPro" id="IPR014284">
    <property type="entry name" value="RNA_pol_sigma-70_dom"/>
</dbReference>
<keyword evidence="8" id="KW-1185">Reference proteome</keyword>
<name>A0ABV3ZEA1_9BACT</name>
<dbReference type="Gene3D" id="1.10.10.10">
    <property type="entry name" value="Winged helix-like DNA-binding domain superfamily/Winged helix DNA-binding domain"/>
    <property type="match status" value="1"/>
</dbReference>
<evidence type="ECO:0000313" key="7">
    <source>
        <dbReference type="EMBL" id="MEX6688211.1"/>
    </source>
</evidence>
<comment type="similarity">
    <text evidence="1">Belongs to the sigma-70 factor family. ECF subfamily.</text>
</comment>
<dbReference type="NCBIfam" id="TIGR02937">
    <property type="entry name" value="sigma70-ECF"/>
    <property type="match status" value="1"/>
</dbReference>
<protein>
    <submittedName>
        <fullName evidence="7">Sigma-70 family RNA polymerase sigma factor</fullName>
    </submittedName>
</protein>
<dbReference type="InterPro" id="IPR007627">
    <property type="entry name" value="RNA_pol_sigma70_r2"/>
</dbReference>
<feature type="domain" description="RNA polymerase sigma factor 70 region 4 type 2" evidence="6">
    <location>
        <begin position="137"/>
        <end position="187"/>
    </location>
</feature>
<dbReference type="InterPro" id="IPR039425">
    <property type="entry name" value="RNA_pol_sigma-70-like"/>
</dbReference>
<dbReference type="SUPFAM" id="SSF88946">
    <property type="entry name" value="Sigma2 domain of RNA polymerase sigma factors"/>
    <property type="match status" value="1"/>
</dbReference>
<dbReference type="SUPFAM" id="SSF88659">
    <property type="entry name" value="Sigma3 and sigma4 domains of RNA polymerase sigma factors"/>
    <property type="match status" value="1"/>
</dbReference>
<evidence type="ECO:0000256" key="4">
    <source>
        <dbReference type="ARBA" id="ARBA00023163"/>
    </source>
</evidence>
<evidence type="ECO:0000256" key="3">
    <source>
        <dbReference type="ARBA" id="ARBA00023082"/>
    </source>
</evidence>
<dbReference type="InterPro" id="IPR013325">
    <property type="entry name" value="RNA_pol_sigma_r2"/>
</dbReference>
<evidence type="ECO:0000259" key="6">
    <source>
        <dbReference type="Pfam" id="PF08281"/>
    </source>
</evidence>
<dbReference type="Pfam" id="PF08281">
    <property type="entry name" value="Sigma70_r4_2"/>
    <property type="match status" value="1"/>
</dbReference>
<proteinExistence type="inferred from homology"/>
<dbReference type="Pfam" id="PF04542">
    <property type="entry name" value="Sigma70_r2"/>
    <property type="match status" value="1"/>
</dbReference>
<sequence length="195" mass="22755">MDISSIFIIVTDCIISQFTTYTDASLWELITYDSVEAFDALYERYWQKLYSTAIKRLKNEQAAEEIVQDTFIILWQKRKLLKIDCVGKYLTGITKYAVFHYCAKQSKMSIRLKAVPFSPVDKDLEECIYRKQLLQFIEECSNELPEKCRMVFKLNKQMGYTVNQTATELQISPKTVEAHITRALKHLKLKLGSLL</sequence>
<dbReference type="PANTHER" id="PTHR43133:SF46">
    <property type="entry name" value="RNA POLYMERASE SIGMA-70 FACTOR ECF SUBFAMILY"/>
    <property type="match status" value="1"/>
</dbReference>
<dbReference type="EMBL" id="JAULBC010000003">
    <property type="protein sequence ID" value="MEX6688211.1"/>
    <property type="molecule type" value="Genomic_DNA"/>
</dbReference>
<organism evidence="7 8">
    <name type="scientific">Danxiaibacter flavus</name>
    <dbReference type="NCBI Taxonomy" id="3049108"/>
    <lineage>
        <taxon>Bacteria</taxon>
        <taxon>Pseudomonadati</taxon>
        <taxon>Bacteroidota</taxon>
        <taxon>Chitinophagia</taxon>
        <taxon>Chitinophagales</taxon>
        <taxon>Chitinophagaceae</taxon>
        <taxon>Danxiaibacter</taxon>
    </lineage>
</organism>
<reference evidence="7 8" key="1">
    <citation type="submission" date="2023-07" db="EMBL/GenBank/DDBJ databases">
        <authorList>
            <person name="Lian W.-H."/>
        </authorList>
    </citation>
    <scope>NUCLEOTIDE SEQUENCE [LARGE SCALE GENOMIC DNA]</scope>
    <source>
        <strain evidence="7 8">SYSU DXS3180</strain>
    </source>
</reference>
<dbReference type="InterPro" id="IPR013249">
    <property type="entry name" value="RNA_pol_sigma70_r4_t2"/>
</dbReference>
<accession>A0ABV3ZEA1</accession>
<keyword evidence="3" id="KW-0731">Sigma factor</keyword>
<comment type="caution">
    <text evidence="7">The sequence shown here is derived from an EMBL/GenBank/DDBJ whole genome shotgun (WGS) entry which is preliminary data.</text>
</comment>
<keyword evidence="2" id="KW-0805">Transcription regulation</keyword>